<dbReference type="Pfam" id="PF00768">
    <property type="entry name" value="Peptidase_S11"/>
    <property type="match status" value="1"/>
</dbReference>
<feature type="domain" description="Peptidase S11 D-alanyl-D-alanine carboxypeptidase A N-terminal" evidence="8">
    <location>
        <begin position="68"/>
        <end position="299"/>
    </location>
</feature>
<dbReference type="PANTHER" id="PTHR21581">
    <property type="entry name" value="D-ALANYL-D-ALANINE CARBOXYPEPTIDASE"/>
    <property type="match status" value="1"/>
</dbReference>
<protein>
    <submittedName>
        <fullName evidence="9">Serine hydrolase</fullName>
    </submittedName>
</protein>
<dbReference type="GO" id="GO:0016787">
    <property type="term" value="F:hydrolase activity"/>
    <property type="evidence" value="ECO:0007669"/>
    <property type="project" value="UniProtKB-KW"/>
</dbReference>
<evidence type="ECO:0000256" key="6">
    <source>
        <dbReference type="ARBA" id="ARBA00023316"/>
    </source>
</evidence>
<keyword evidence="2" id="KW-0732">Signal</keyword>
<dbReference type="PANTHER" id="PTHR21581:SF33">
    <property type="entry name" value="D-ALANYL-D-ALANINE CARBOXYPEPTIDASE DACB"/>
    <property type="match status" value="1"/>
</dbReference>
<evidence type="ECO:0000259" key="8">
    <source>
        <dbReference type="Pfam" id="PF00768"/>
    </source>
</evidence>
<dbReference type="PRINTS" id="PR00725">
    <property type="entry name" value="DADACBPTASE1"/>
</dbReference>
<keyword evidence="6" id="KW-0961">Cell wall biogenesis/degradation</keyword>
<organism evidence="9 10">
    <name type="scientific">Nocardia vinacea</name>
    <dbReference type="NCBI Taxonomy" id="96468"/>
    <lineage>
        <taxon>Bacteria</taxon>
        <taxon>Bacillati</taxon>
        <taxon>Actinomycetota</taxon>
        <taxon>Actinomycetes</taxon>
        <taxon>Mycobacteriales</taxon>
        <taxon>Nocardiaceae</taxon>
        <taxon>Nocardia</taxon>
    </lineage>
</organism>
<dbReference type="EMBL" id="CP109441">
    <property type="protein sequence ID" value="WUV48231.1"/>
    <property type="molecule type" value="Genomic_DNA"/>
</dbReference>
<evidence type="ECO:0000313" key="9">
    <source>
        <dbReference type="EMBL" id="WUV48231.1"/>
    </source>
</evidence>
<dbReference type="SUPFAM" id="SSF56601">
    <property type="entry name" value="beta-lactamase/transpeptidase-like"/>
    <property type="match status" value="1"/>
</dbReference>
<accession>A0ABZ1Z2C7</accession>
<evidence type="ECO:0000256" key="3">
    <source>
        <dbReference type="ARBA" id="ARBA00022801"/>
    </source>
</evidence>
<evidence type="ECO:0000313" key="10">
    <source>
        <dbReference type="Proteomes" id="UP001432062"/>
    </source>
</evidence>
<keyword evidence="4" id="KW-0133">Cell shape</keyword>
<dbReference type="InterPro" id="IPR018044">
    <property type="entry name" value="Peptidase_S11"/>
</dbReference>
<evidence type="ECO:0000256" key="5">
    <source>
        <dbReference type="ARBA" id="ARBA00022984"/>
    </source>
</evidence>
<dbReference type="Gene3D" id="3.40.710.10">
    <property type="entry name" value="DD-peptidase/beta-lactamase superfamily"/>
    <property type="match status" value="1"/>
</dbReference>
<proteinExistence type="inferred from homology"/>
<keyword evidence="5" id="KW-0573">Peptidoglycan synthesis</keyword>
<evidence type="ECO:0000256" key="7">
    <source>
        <dbReference type="RuleBase" id="RU004016"/>
    </source>
</evidence>
<evidence type="ECO:0000256" key="1">
    <source>
        <dbReference type="ARBA" id="ARBA00007164"/>
    </source>
</evidence>
<sequence length="330" mass="34680">MLSPELRGNSVDEIPLICGFERQNVAMRTFARLLQSAVAGVLVVAAGHCVAAAPAASDTHIQLPWLTAEPDGVQAPGAALADGITGTVLWSRQANTPVPIASITKVMTALVVINAGDLDRTITVPQEIIAYGAKYDGSNAGLIPGEVLTARQLLYAMMLPSGCDAAYTLAEAYGPGQDGFIAKMNETARQMGLAGTYFTDPSGLPAPTDHSTYSTPADLVALGLRAMSLPVFRDIVRSRSYHLPAGPGNRDHLWQTTNSLLRDYPGTIGIKTGSTDAAGTCLLFESVRAGIPLIGVVLHSSPDSNVAAKEDAERMLNWAYNPILSALPIS</sequence>
<keyword evidence="3 9" id="KW-0378">Hydrolase</keyword>
<dbReference type="RefSeq" id="WP_329412564.1">
    <property type="nucleotide sequence ID" value="NZ_CP109441.1"/>
</dbReference>
<comment type="similarity">
    <text evidence="1 7">Belongs to the peptidase S11 family.</text>
</comment>
<keyword evidence="10" id="KW-1185">Reference proteome</keyword>
<dbReference type="InterPro" id="IPR012338">
    <property type="entry name" value="Beta-lactam/transpept-like"/>
</dbReference>
<evidence type="ECO:0000256" key="4">
    <source>
        <dbReference type="ARBA" id="ARBA00022960"/>
    </source>
</evidence>
<name>A0ABZ1Z2C7_9NOCA</name>
<dbReference type="Proteomes" id="UP001432062">
    <property type="component" value="Chromosome"/>
</dbReference>
<reference evidence="9" key="1">
    <citation type="submission" date="2022-10" db="EMBL/GenBank/DDBJ databases">
        <title>The complete genomes of actinobacterial strains from the NBC collection.</title>
        <authorList>
            <person name="Joergensen T.S."/>
            <person name="Alvarez Arevalo M."/>
            <person name="Sterndorff E.B."/>
            <person name="Faurdal D."/>
            <person name="Vuksanovic O."/>
            <person name="Mourched A.-S."/>
            <person name="Charusanti P."/>
            <person name="Shaw S."/>
            <person name="Blin K."/>
            <person name="Weber T."/>
        </authorList>
    </citation>
    <scope>NUCLEOTIDE SEQUENCE</scope>
    <source>
        <strain evidence="9">NBC_01482</strain>
    </source>
</reference>
<dbReference type="InterPro" id="IPR001967">
    <property type="entry name" value="Peptidase_S11_N"/>
</dbReference>
<evidence type="ECO:0000256" key="2">
    <source>
        <dbReference type="ARBA" id="ARBA00022729"/>
    </source>
</evidence>
<gene>
    <name evidence="9" type="ORF">OG563_08550</name>
</gene>